<name>A0ABT4JCC9_9RHOB</name>
<comment type="caution">
    <text evidence="2">The sequence shown here is derived from an EMBL/GenBank/DDBJ whole genome shotgun (WGS) entry which is preliminary data.</text>
</comment>
<accession>A0ABT4JCC9</accession>
<dbReference type="Proteomes" id="UP001149822">
    <property type="component" value="Unassembled WGS sequence"/>
</dbReference>
<dbReference type="RefSeq" id="WP_268944321.1">
    <property type="nucleotide sequence ID" value="NZ_JAPTYD010000077.1"/>
</dbReference>
<dbReference type="InterPro" id="IPR047650">
    <property type="entry name" value="Transpos_IS110"/>
</dbReference>
<feature type="domain" description="Transposase IS116/IS110/IS902 C-terminal" evidence="1">
    <location>
        <begin position="31"/>
        <end position="106"/>
    </location>
</feature>
<proteinExistence type="predicted"/>
<evidence type="ECO:0000313" key="3">
    <source>
        <dbReference type="Proteomes" id="UP001149822"/>
    </source>
</evidence>
<organism evidence="2 3">
    <name type="scientific">Paracoccus benzoatiresistens</name>
    <dbReference type="NCBI Taxonomy" id="2997341"/>
    <lineage>
        <taxon>Bacteria</taxon>
        <taxon>Pseudomonadati</taxon>
        <taxon>Pseudomonadota</taxon>
        <taxon>Alphaproteobacteria</taxon>
        <taxon>Rhodobacterales</taxon>
        <taxon>Paracoccaceae</taxon>
        <taxon>Paracoccus</taxon>
    </lineage>
</organism>
<protein>
    <submittedName>
        <fullName evidence="2">Transposase</fullName>
    </submittedName>
</protein>
<dbReference type="Pfam" id="PF02371">
    <property type="entry name" value="Transposase_20"/>
    <property type="match status" value="1"/>
</dbReference>
<dbReference type="EMBL" id="JAPTYD010000077">
    <property type="protein sequence ID" value="MCZ0964227.1"/>
    <property type="molecule type" value="Genomic_DNA"/>
</dbReference>
<evidence type="ECO:0000259" key="1">
    <source>
        <dbReference type="Pfam" id="PF02371"/>
    </source>
</evidence>
<gene>
    <name evidence="2" type="ORF">OU682_21880</name>
</gene>
<reference evidence="2" key="1">
    <citation type="submission" date="2022-12" db="EMBL/GenBank/DDBJ databases">
        <title>Paracoccus sp. EF6 isolated from a lake water.</title>
        <authorList>
            <person name="Liu H."/>
        </authorList>
    </citation>
    <scope>NUCLEOTIDE SEQUENCE</scope>
    <source>
        <strain evidence="2">EF6</strain>
    </source>
</reference>
<dbReference type="PANTHER" id="PTHR33055:SF3">
    <property type="entry name" value="PUTATIVE TRANSPOSASE FOR IS117-RELATED"/>
    <property type="match status" value="1"/>
</dbReference>
<dbReference type="InterPro" id="IPR003346">
    <property type="entry name" value="Transposase_20"/>
</dbReference>
<sequence length="143" mass="15508">MLEALAAIEMQIAALDRQVRALTQRSETCWRLMSVPGVGPVTALAFVGAIEDPGRFRRTRDVGGYLGLTPKRYQSGEKDVSGAISRQGDGVARHYLYEAANCLLTSWRGTSPLKSWGLGLMRRVGAKKARVACPSSNDLEQAA</sequence>
<evidence type="ECO:0000313" key="2">
    <source>
        <dbReference type="EMBL" id="MCZ0964227.1"/>
    </source>
</evidence>
<dbReference type="PANTHER" id="PTHR33055">
    <property type="entry name" value="TRANSPOSASE FOR INSERTION SEQUENCE ELEMENT IS1111A"/>
    <property type="match status" value="1"/>
</dbReference>
<keyword evidence="3" id="KW-1185">Reference proteome</keyword>